<evidence type="ECO:0000313" key="2">
    <source>
        <dbReference type="EMBL" id="KKU77080.1"/>
    </source>
</evidence>
<evidence type="ECO:0008006" key="4">
    <source>
        <dbReference type="Google" id="ProtNLM"/>
    </source>
</evidence>
<reference evidence="2 3" key="1">
    <citation type="journal article" date="2015" name="Nature">
        <title>rRNA introns, odd ribosomes, and small enigmatic genomes across a large radiation of phyla.</title>
        <authorList>
            <person name="Brown C.T."/>
            <person name="Hug L.A."/>
            <person name="Thomas B.C."/>
            <person name="Sharon I."/>
            <person name="Castelle C.J."/>
            <person name="Singh A."/>
            <person name="Wilkins M.J."/>
            <person name="Williams K.H."/>
            <person name="Banfield J.F."/>
        </authorList>
    </citation>
    <scope>NUCLEOTIDE SEQUENCE [LARGE SCALE GENOMIC DNA]</scope>
</reference>
<feature type="signal peptide" evidence="1">
    <location>
        <begin position="1"/>
        <end position="23"/>
    </location>
</feature>
<dbReference type="Proteomes" id="UP000034682">
    <property type="component" value="Unassembled WGS sequence"/>
</dbReference>
<comment type="caution">
    <text evidence="2">The sequence shown here is derived from an EMBL/GenBank/DDBJ whole genome shotgun (WGS) entry which is preliminary data.</text>
</comment>
<accession>A0A0G1W439</accession>
<proteinExistence type="predicted"/>
<dbReference type="EMBL" id="LCOK01000007">
    <property type="protein sequence ID" value="KKU77080.1"/>
    <property type="molecule type" value="Genomic_DNA"/>
</dbReference>
<feature type="chain" id="PRO_5002540402" description="Sushi domain-containing protein" evidence="1">
    <location>
        <begin position="24"/>
        <end position="411"/>
    </location>
</feature>
<sequence length="411" mass="44522">MNKILFIAGLVVVLISGGALSFAQTATQGVSTDAAIPITSVSSVAPVEKCGVNTFQANDQCSDKSFRSAYFQCYDGYEEKQSDNSCKSSEEWQEYGKKICASRCAVVKPMPMPAPMPVPAPIPTVAKPVPAVSTCNLNEPSMREYDQLIIQLRKAEAAGDKQLAQEITDKIISLKREIAKNQEGCKTGSATPIPIAEPAKPTVVGSGSGVGIDSYYRQKLQKVMSANDGAEKQIESLKILRSEIDSMIEKMIAGRTEFNASEVSGLVSEVKVLPGEIKANEISVKTTDKKIKIDVGAKELSIEPKEKEVIVNDGEINVKAEAVSIKDNVLSVGNSEVKLSPSEVINKLQLAPKVMELKEENSVAVYKMKIDEKRKLFGFIPITIEKSVNADAANGNVVSETRPWWSFLSTK</sequence>
<name>A0A0G1W439_9BACT</name>
<organism evidence="2 3">
    <name type="scientific">Candidatus Giovannonibacteria bacterium GW2011_GWB1_47_6b</name>
    <dbReference type="NCBI Taxonomy" id="1618655"/>
    <lineage>
        <taxon>Bacteria</taxon>
        <taxon>Candidatus Giovannoniibacteriota</taxon>
    </lineage>
</organism>
<protein>
    <recommendedName>
        <fullName evidence="4">Sushi domain-containing protein</fullName>
    </recommendedName>
</protein>
<evidence type="ECO:0000313" key="3">
    <source>
        <dbReference type="Proteomes" id="UP000034682"/>
    </source>
</evidence>
<dbReference type="AlphaFoldDB" id="A0A0G1W439"/>
<gene>
    <name evidence="2" type="ORF">UY02_C0007G0016</name>
</gene>
<evidence type="ECO:0000256" key="1">
    <source>
        <dbReference type="SAM" id="SignalP"/>
    </source>
</evidence>
<keyword evidence="1" id="KW-0732">Signal</keyword>